<dbReference type="Proteomes" id="UP001465976">
    <property type="component" value="Unassembled WGS sequence"/>
</dbReference>
<protein>
    <submittedName>
        <fullName evidence="2">Uncharacterized protein</fullName>
    </submittedName>
</protein>
<proteinExistence type="predicted"/>
<organism evidence="2 3">
    <name type="scientific">Marasmius crinis-equi</name>
    <dbReference type="NCBI Taxonomy" id="585013"/>
    <lineage>
        <taxon>Eukaryota</taxon>
        <taxon>Fungi</taxon>
        <taxon>Dikarya</taxon>
        <taxon>Basidiomycota</taxon>
        <taxon>Agaricomycotina</taxon>
        <taxon>Agaricomycetes</taxon>
        <taxon>Agaricomycetidae</taxon>
        <taxon>Agaricales</taxon>
        <taxon>Marasmiineae</taxon>
        <taxon>Marasmiaceae</taxon>
        <taxon>Marasmius</taxon>
    </lineage>
</organism>
<dbReference type="EMBL" id="JBAHYK010000356">
    <property type="protein sequence ID" value="KAL0574872.1"/>
    <property type="molecule type" value="Genomic_DNA"/>
</dbReference>
<evidence type="ECO:0000313" key="2">
    <source>
        <dbReference type="EMBL" id="KAL0574872.1"/>
    </source>
</evidence>
<keyword evidence="3" id="KW-1185">Reference proteome</keyword>
<accession>A0ABR3FHV0</accession>
<reference evidence="2 3" key="1">
    <citation type="submission" date="2024-02" db="EMBL/GenBank/DDBJ databases">
        <title>A draft genome for the cacao thread blight pathogen Marasmius crinis-equi.</title>
        <authorList>
            <person name="Cohen S.P."/>
            <person name="Baruah I.K."/>
            <person name="Amoako-Attah I."/>
            <person name="Bukari Y."/>
            <person name="Meinhardt L.W."/>
            <person name="Bailey B.A."/>
        </authorList>
    </citation>
    <scope>NUCLEOTIDE SEQUENCE [LARGE SCALE GENOMIC DNA]</scope>
    <source>
        <strain evidence="2 3">GH-76</strain>
    </source>
</reference>
<gene>
    <name evidence="2" type="ORF">V5O48_007084</name>
</gene>
<sequence>MGFHLQFQGTGIAVYFIIANNEVHSNRLTECNFVLDGTFRAAYNHTPQTGTGTEYNVEVYKDEGLDNAGHILSVETGSKAYDIYIVFDYATYTYGNSTEVSDEKTPSASDGPEQTSTRPSNDTVKTSFSLLTGAMVGGVGGGVVHSGPCSSPETATKQDYT</sequence>
<feature type="compositionally biased region" description="Polar residues" evidence="1">
    <location>
        <begin position="106"/>
        <end position="124"/>
    </location>
</feature>
<evidence type="ECO:0000256" key="1">
    <source>
        <dbReference type="SAM" id="MobiDB-lite"/>
    </source>
</evidence>
<evidence type="ECO:0000313" key="3">
    <source>
        <dbReference type="Proteomes" id="UP001465976"/>
    </source>
</evidence>
<name>A0ABR3FHV0_9AGAR</name>
<feature type="region of interest" description="Disordered" evidence="1">
    <location>
        <begin position="98"/>
        <end position="124"/>
    </location>
</feature>
<dbReference type="Gene3D" id="2.60.120.260">
    <property type="entry name" value="Galactose-binding domain-like"/>
    <property type="match status" value="1"/>
</dbReference>
<comment type="caution">
    <text evidence="2">The sequence shown here is derived from an EMBL/GenBank/DDBJ whole genome shotgun (WGS) entry which is preliminary data.</text>
</comment>